<organism evidence="3">
    <name type="scientific">Perkinsus marinus (strain ATCC 50983 / TXsc)</name>
    <dbReference type="NCBI Taxonomy" id="423536"/>
    <lineage>
        <taxon>Eukaryota</taxon>
        <taxon>Sar</taxon>
        <taxon>Alveolata</taxon>
        <taxon>Perkinsozoa</taxon>
        <taxon>Perkinsea</taxon>
        <taxon>Perkinsida</taxon>
        <taxon>Perkinsidae</taxon>
        <taxon>Perkinsus</taxon>
    </lineage>
</organism>
<dbReference type="InterPro" id="IPR036691">
    <property type="entry name" value="Endo/exonu/phosph_ase_sf"/>
</dbReference>
<dbReference type="GeneID" id="9060709"/>
<reference evidence="2 3" key="1">
    <citation type="submission" date="2008-07" db="EMBL/GenBank/DDBJ databases">
        <authorList>
            <person name="El-Sayed N."/>
            <person name="Caler E."/>
            <person name="Inman J."/>
            <person name="Amedeo P."/>
            <person name="Hass B."/>
            <person name="Wortman J."/>
        </authorList>
    </citation>
    <scope>NUCLEOTIDE SEQUENCE [LARGE SCALE GENOMIC DNA]</scope>
    <source>
        <strain evidence="3">ATCC 50983 / TXsc</strain>
    </source>
</reference>
<dbReference type="Pfam" id="PF03372">
    <property type="entry name" value="Exo_endo_phos"/>
    <property type="match status" value="1"/>
</dbReference>
<evidence type="ECO:0000259" key="1">
    <source>
        <dbReference type="Pfam" id="PF03372"/>
    </source>
</evidence>
<dbReference type="InParanoid" id="C5KH11"/>
<accession>C5KH11</accession>
<dbReference type="OrthoDB" id="428734at2759"/>
<protein>
    <submittedName>
        <fullName evidence="2">Protein angel, putative</fullName>
    </submittedName>
</protein>
<dbReference type="GO" id="GO:0000175">
    <property type="term" value="F:3'-5'-RNA exonuclease activity"/>
    <property type="evidence" value="ECO:0007669"/>
    <property type="project" value="TreeGrafter"/>
</dbReference>
<sequence>MTTTTIPPSSSVFSFLTWNVLHTAHYQRLLADPTFNNPKRRALAPSARQVNLTNHLLRLNADVVALQELDVNTLPTVKATLESKGGYRMVSAMINETVQAKDGCAIFCKADRFEPLVTTEFRMCHALDKYLHSLTQCQSGLGGALYRETREKLNLCVAALLRDRLTGCDLVAATTHLFWSPKFPDIKLLQAYLLSRQLEDFISDNTPGDPFVSPPAVILGGDFNSTPPNSAVYELLTKASVQPDHPEHPVSLRPGNRIVITALLPGSHEGSLVQWRLLVGVKNNVRDGTETSM</sequence>
<dbReference type="RefSeq" id="XP_002784077.1">
    <property type="nucleotide sequence ID" value="XM_002784031.1"/>
</dbReference>
<proteinExistence type="predicted"/>
<evidence type="ECO:0000313" key="2">
    <source>
        <dbReference type="EMBL" id="EER15873.1"/>
    </source>
</evidence>
<gene>
    <name evidence="2" type="ORF">Pmar_PMAR003329</name>
</gene>
<evidence type="ECO:0000313" key="3">
    <source>
        <dbReference type="Proteomes" id="UP000007800"/>
    </source>
</evidence>
<dbReference type="Proteomes" id="UP000007800">
    <property type="component" value="Unassembled WGS sequence"/>
</dbReference>
<dbReference type="InterPro" id="IPR050410">
    <property type="entry name" value="CCR4/nocturin_mRNA_transcr"/>
</dbReference>
<dbReference type="Gene3D" id="3.60.10.10">
    <property type="entry name" value="Endonuclease/exonuclease/phosphatase"/>
    <property type="match status" value="1"/>
</dbReference>
<dbReference type="AlphaFoldDB" id="C5KH11"/>
<feature type="domain" description="Endonuclease/exonuclease/phosphatase" evidence="1">
    <location>
        <begin position="16"/>
        <end position="238"/>
    </location>
</feature>
<dbReference type="OMA" id="FWSPKFP"/>
<dbReference type="PANTHER" id="PTHR12121:SF100">
    <property type="entry name" value="POLY(A)-SPECIFIC RIBONUCLEASE"/>
    <property type="match status" value="1"/>
</dbReference>
<dbReference type="EMBL" id="GG673069">
    <property type="protein sequence ID" value="EER15873.1"/>
    <property type="molecule type" value="Genomic_DNA"/>
</dbReference>
<keyword evidence="3" id="KW-1185">Reference proteome</keyword>
<name>C5KH11_PERM5</name>
<dbReference type="SUPFAM" id="SSF56219">
    <property type="entry name" value="DNase I-like"/>
    <property type="match status" value="1"/>
</dbReference>
<dbReference type="InterPro" id="IPR005135">
    <property type="entry name" value="Endo/exonuclease/phosphatase"/>
</dbReference>
<dbReference type="PANTHER" id="PTHR12121">
    <property type="entry name" value="CARBON CATABOLITE REPRESSOR PROTEIN 4"/>
    <property type="match status" value="1"/>
</dbReference>
<dbReference type="FunCoup" id="C5KH11">
    <property type="interactions" value="465"/>
</dbReference>